<organism evidence="1">
    <name type="scientific">uncultured Caudovirales phage</name>
    <dbReference type="NCBI Taxonomy" id="2100421"/>
    <lineage>
        <taxon>Viruses</taxon>
        <taxon>Duplodnaviria</taxon>
        <taxon>Heunggongvirae</taxon>
        <taxon>Uroviricota</taxon>
        <taxon>Caudoviricetes</taxon>
        <taxon>Peduoviridae</taxon>
        <taxon>Maltschvirus</taxon>
        <taxon>Maltschvirus maltsch</taxon>
    </lineage>
</organism>
<evidence type="ECO:0008006" key="2">
    <source>
        <dbReference type="Google" id="ProtNLM"/>
    </source>
</evidence>
<sequence length="267" mass="27213">MPWGAAAVAAATVVGSVVSSNAAQKGAQTQADAANRASDINAQMFYTQNEQQAPYREAGYQALKDIAAQQGYLTAPGGTLKPFTAADLKSNLAPNYEFMKNQGLGAITQNVNVGGGGSNVDLARTKFAEDYASNAYQNALSNYVTQQQIGFGQGQTNQTNIFNKLASIAGLGQTSLNATGNQSVAAGENIGNMISNAGTASGAGQVAQGNIYGSAASNLGGAAAYGYNQWANSNPYSNMGLSGSNAKGFTYNEQAGPPASLANYTAA</sequence>
<gene>
    <name evidence="1" type="ORF">UFOVP599_46</name>
</gene>
<proteinExistence type="predicted"/>
<accession>A0A6J5N118</accession>
<evidence type="ECO:0000313" key="1">
    <source>
        <dbReference type="EMBL" id="CAB4152007.1"/>
    </source>
</evidence>
<name>A0A6J5N118_9CAUD</name>
<reference evidence="1" key="1">
    <citation type="submission" date="2020-04" db="EMBL/GenBank/DDBJ databases">
        <authorList>
            <person name="Chiriac C."/>
            <person name="Salcher M."/>
            <person name="Ghai R."/>
            <person name="Kavagutti S V."/>
        </authorList>
    </citation>
    <scope>NUCLEOTIDE SEQUENCE</scope>
</reference>
<protein>
    <recommendedName>
        <fullName evidence="2">DNA transfer protein p32</fullName>
    </recommendedName>
</protein>
<dbReference type="EMBL" id="LR796556">
    <property type="protein sequence ID" value="CAB4152007.1"/>
    <property type="molecule type" value="Genomic_DNA"/>
</dbReference>